<evidence type="ECO:0000256" key="4">
    <source>
        <dbReference type="ARBA" id="ARBA00023136"/>
    </source>
</evidence>
<feature type="region of interest" description="Disordered" evidence="5">
    <location>
        <begin position="1"/>
        <end position="55"/>
    </location>
</feature>
<comment type="subcellular location">
    <subcellularLocation>
        <location evidence="1">Membrane</location>
        <topology evidence="1">Multi-pass membrane protein</topology>
    </subcellularLocation>
</comment>
<sequence>MELTPKTQPEDAYVVEKHPRRSNSITANNTPAKHDGVITGEGQAPFPDSEDDGSSTDAQIGVKKIEAITSVWSKTHLIMAYVFIWFIYFITSMQEVVIRAMTPYVTSSFSLHSLTATTGIMASIIGGLTKLPLAKILDTWGRPQGMAIMLLFWVVGYIMMAGCKNVETYAAAQVFASTGSQGVSYCLTVFISDTSSLRNRSLMLAFATSPYIITTWIGGPISESVLAGPGFRWGFGIFSIVIPVVVAPLILLFLWNHRKAEKLGLIPSGRREFSLQSVKNYAIEVDLIGILILATGMALFLLCFSLYSFQTDKWASPMIICFITFGGLLIIAFALYEKYLAPVTFIPFELLLDRTVFFGGMMFIFVFFNSSVWGSYFFSMLQVVWGLNITNATYVSNIYRVGSCGFAIIVGLLVRRTGRFKWIALYFAVPLMMLGVGLMIHFRQPNSEIGYIVMTQIFVAFAGGSIVICGEMAMMAPSDHQHIAVIIAILDLFGSIGSAAGGTVATAIWTGVFPQRLARYLPSDVAVSEIYGSIVAQMSYPEGSPARNAINRAYGDSQRYMLITSVCLLGGALISVALWRDINVKATKQVKGIVV</sequence>
<accession>A0ABR4PRW0</accession>
<keyword evidence="2 6" id="KW-0812">Transmembrane</keyword>
<reference evidence="8 9" key="1">
    <citation type="submission" date="2024-06" db="EMBL/GenBank/DDBJ databases">
        <title>Complete genome of Phlyctema vagabunda strain 19-DSS-EL-015.</title>
        <authorList>
            <person name="Fiorenzani C."/>
        </authorList>
    </citation>
    <scope>NUCLEOTIDE SEQUENCE [LARGE SCALE GENOMIC DNA]</scope>
    <source>
        <strain evidence="8 9">19-DSS-EL-015</strain>
    </source>
</reference>
<comment type="caution">
    <text evidence="8">The sequence shown here is derived from an EMBL/GenBank/DDBJ whole genome shotgun (WGS) entry which is preliminary data.</text>
</comment>
<feature type="transmembrane region" description="Helical" evidence="6">
    <location>
        <begin position="422"/>
        <end position="443"/>
    </location>
</feature>
<feature type="transmembrane region" description="Helical" evidence="6">
    <location>
        <begin position="145"/>
        <end position="162"/>
    </location>
</feature>
<dbReference type="InterPro" id="IPR011701">
    <property type="entry name" value="MFS"/>
</dbReference>
<keyword evidence="3 6" id="KW-1133">Transmembrane helix</keyword>
<feature type="transmembrane region" description="Helical" evidence="6">
    <location>
        <begin position="287"/>
        <end position="308"/>
    </location>
</feature>
<feature type="domain" description="Major facilitator superfamily (MFS) profile" evidence="7">
    <location>
        <begin position="80"/>
        <end position="583"/>
    </location>
</feature>
<dbReference type="InterPro" id="IPR036259">
    <property type="entry name" value="MFS_trans_sf"/>
</dbReference>
<evidence type="ECO:0000256" key="5">
    <source>
        <dbReference type="SAM" id="MobiDB-lite"/>
    </source>
</evidence>
<feature type="transmembrane region" description="Helical" evidence="6">
    <location>
        <begin position="449"/>
        <end position="470"/>
    </location>
</feature>
<name>A0ABR4PRW0_9HELO</name>
<feature type="transmembrane region" description="Helical" evidence="6">
    <location>
        <begin position="71"/>
        <end position="91"/>
    </location>
</feature>
<evidence type="ECO:0000313" key="9">
    <source>
        <dbReference type="Proteomes" id="UP001629113"/>
    </source>
</evidence>
<evidence type="ECO:0000259" key="7">
    <source>
        <dbReference type="PROSITE" id="PS50850"/>
    </source>
</evidence>
<dbReference type="Pfam" id="PF07690">
    <property type="entry name" value="MFS_1"/>
    <property type="match status" value="1"/>
</dbReference>
<evidence type="ECO:0000256" key="6">
    <source>
        <dbReference type="SAM" id="Phobius"/>
    </source>
</evidence>
<feature type="transmembrane region" description="Helical" evidence="6">
    <location>
        <begin position="398"/>
        <end position="415"/>
    </location>
</feature>
<feature type="compositionally biased region" description="Polar residues" evidence="5">
    <location>
        <begin position="22"/>
        <end position="31"/>
    </location>
</feature>
<dbReference type="SUPFAM" id="SSF103473">
    <property type="entry name" value="MFS general substrate transporter"/>
    <property type="match status" value="1"/>
</dbReference>
<feature type="transmembrane region" description="Helical" evidence="6">
    <location>
        <begin position="233"/>
        <end position="255"/>
    </location>
</feature>
<dbReference type="Proteomes" id="UP001629113">
    <property type="component" value="Unassembled WGS sequence"/>
</dbReference>
<feature type="transmembrane region" description="Helical" evidence="6">
    <location>
        <begin position="356"/>
        <end position="378"/>
    </location>
</feature>
<dbReference type="PANTHER" id="PTHR23501:SF3">
    <property type="entry name" value="MAJOR FACILITATOR SUPERFAMILY (MFS) PROFILE DOMAIN-CONTAINING PROTEIN"/>
    <property type="match status" value="1"/>
</dbReference>
<proteinExistence type="predicted"/>
<dbReference type="PANTHER" id="PTHR23501">
    <property type="entry name" value="MAJOR FACILITATOR SUPERFAMILY"/>
    <property type="match status" value="1"/>
</dbReference>
<dbReference type="PROSITE" id="PS50850">
    <property type="entry name" value="MFS"/>
    <property type="match status" value="1"/>
</dbReference>
<feature type="transmembrane region" description="Helical" evidence="6">
    <location>
        <begin position="314"/>
        <end position="336"/>
    </location>
</feature>
<gene>
    <name evidence="8" type="ORF">PVAG01_02895</name>
</gene>
<feature type="transmembrane region" description="Helical" evidence="6">
    <location>
        <begin position="560"/>
        <end position="579"/>
    </location>
</feature>
<keyword evidence="4 6" id="KW-0472">Membrane</keyword>
<organism evidence="8 9">
    <name type="scientific">Phlyctema vagabunda</name>
    <dbReference type="NCBI Taxonomy" id="108571"/>
    <lineage>
        <taxon>Eukaryota</taxon>
        <taxon>Fungi</taxon>
        <taxon>Dikarya</taxon>
        <taxon>Ascomycota</taxon>
        <taxon>Pezizomycotina</taxon>
        <taxon>Leotiomycetes</taxon>
        <taxon>Helotiales</taxon>
        <taxon>Dermateaceae</taxon>
        <taxon>Phlyctema</taxon>
    </lineage>
</organism>
<dbReference type="EMBL" id="JBFCZG010000002">
    <property type="protein sequence ID" value="KAL3426104.1"/>
    <property type="molecule type" value="Genomic_DNA"/>
</dbReference>
<feature type="transmembrane region" description="Helical" evidence="6">
    <location>
        <begin position="482"/>
        <end position="509"/>
    </location>
</feature>
<dbReference type="InterPro" id="IPR020846">
    <property type="entry name" value="MFS_dom"/>
</dbReference>
<evidence type="ECO:0000313" key="8">
    <source>
        <dbReference type="EMBL" id="KAL3426104.1"/>
    </source>
</evidence>
<dbReference type="Gene3D" id="1.20.1250.20">
    <property type="entry name" value="MFS general substrate transporter like domains"/>
    <property type="match status" value="2"/>
</dbReference>
<feature type="transmembrane region" description="Helical" evidence="6">
    <location>
        <begin position="202"/>
        <end position="221"/>
    </location>
</feature>
<keyword evidence="9" id="KW-1185">Reference proteome</keyword>
<feature type="transmembrane region" description="Helical" evidence="6">
    <location>
        <begin position="111"/>
        <end position="133"/>
    </location>
</feature>
<evidence type="ECO:0000256" key="2">
    <source>
        <dbReference type="ARBA" id="ARBA00022692"/>
    </source>
</evidence>
<evidence type="ECO:0000256" key="3">
    <source>
        <dbReference type="ARBA" id="ARBA00022989"/>
    </source>
</evidence>
<evidence type="ECO:0000256" key="1">
    <source>
        <dbReference type="ARBA" id="ARBA00004141"/>
    </source>
</evidence>
<protein>
    <submittedName>
        <fullName evidence="8">Major facilitator superfamily transporter</fullName>
    </submittedName>
</protein>